<gene>
    <name evidence="5" type="ORF">GCM10007028_26990</name>
</gene>
<feature type="compositionally biased region" description="Low complexity" evidence="2">
    <location>
        <begin position="645"/>
        <end position="656"/>
    </location>
</feature>
<dbReference type="Gene3D" id="2.160.20.10">
    <property type="entry name" value="Single-stranded right-handed beta-helix, Pectin lyase-like"/>
    <property type="match status" value="1"/>
</dbReference>
<feature type="region of interest" description="Disordered" evidence="2">
    <location>
        <begin position="642"/>
        <end position="661"/>
    </location>
</feature>
<evidence type="ECO:0000259" key="4">
    <source>
        <dbReference type="PROSITE" id="PS51175"/>
    </source>
</evidence>
<sequence length="818" mass="89549">MIRKILCNLLIICTISTVSFAQLDTKIEAEDTTNFTELSGTTVLKPGTGNASGPSGGAWVLLKNGPNGSLKITVNSIPNAGSYKLNIYYFNNAASQNVDFKVNDVSETLVLSPSNWEYQGLAQRTSVDVNLNVGTNTFTFTRMTQNIHLDYFTVTTEIPAPIVHTYYVSNDGNDANDGISESTPWKTLTKASSVTQSGGLLQPGGKLLFNKGDTFIGQLIIGCSGTEENPIEIGSYGTGDKPILTGVGANMGNNNDGDAAEVIKMTNTSHILMNDLHITNDRKVGLGWNGSGNKSYGIYLTANKWGGRSKGLTFRNLEFVNIYGVDMINWEGVVDTENYKAQAFFFDSQENHDGSTEPGATEVGIDDVLIENCYFKNLGGSGITIRHLGGYDSNGPSERNQNYIIRNNHFEDMGGDGVVFASVYNGLVENNEYHDIGLGDKNNASDRLFGRGEGCWIWDSWNIIVQYNKQYRNKGFGDTYGAGGHVDFFCKDVIFQYNYSEDTDGGFVEILGDCDNTTFRHNVSVNDGHRTAHHNYTIWLSGYVGTGKTPVPSRNNYVYNNTVYVNNAALTPQISIFAEDTYIYNNVFMYLNGSSMGIRNEDGVNGFLEDMQNGGVLEVSNNMFQGNINASFKNKDNAKLDNAWPSFSSPPGKSPGDANGSSDIYDISNTSVLKDAGKQFTPPVFPMAGQGIFANITSNASDDGFGNAVNPTKNPNIGASNSHNSNVLGIENFNELPKVFKLFPNPVKEDVNIQILKPISEADVSFYDVQGRFVYGISKVVPNQNMKIELPNSIKNGIYFIRISDGQEVQTTRFILYR</sequence>
<dbReference type="SUPFAM" id="SSF51126">
    <property type="entry name" value="Pectin lyase-like"/>
    <property type="match status" value="2"/>
</dbReference>
<dbReference type="SMART" id="SM00710">
    <property type="entry name" value="PbH1"/>
    <property type="match status" value="7"/>
</dbReference>
<dbReference type="InterPro" id="IPR005084">
    <property type="entry name" value="CBM6"/>
</dbReference>
<evidence type="ECO:0000256" key="2">
    <source>
        <dbReference type="SAM" id="MobiDB-lite"/>
    </source>
</evidence>
<comment type="caution">
    <text evidence="5">The sequence shown here is derived from an EMBL/GenBank/DDBJ whole genome shotgun (WGS) entry which is preliminary data.</text>
</comment>
<dbReference type="SUPFAM" id="SSF49785">
    <property type="entry name" value="Galactose-binding domain-like"/>
    <property type="match status" value="1"/>
</dbReference>
<dbReference type="InterPro" id="IPR026444">
    <property type="entry name" value="Secre_tail"/>
</dbReference>
<dbReference type="NCBIfam" id="TIGR04183">
    <property type="entry name" value="Por_Secre_tail"/>
    <property type="match status" value="1"/>
</dbReference>
<dbReference type="InterPro" id="IPR008979">
    <property type="entry name" value="Galactose-bd-like_sf"/>
</dbReference>
<dbReference type="EMBL" id="BMWZ01000006">
    <property type="protein sequence ID" value="GGZ87405.1"/>
    <property type="molecule type" value="Genomic_DNA"/>
</dbReference>
<feature type="chain" id="PRO_5036988938" description="CBM6 domain-containing protein" evidence="3">
    <location>
        <begin position="22"/>
        <end position="818"/>
    </location>
</feature>
<evidence type="ECO:0000313" key="6">
    <source>
        <dbReference type="Proteomes" id="UP000636004"/>
    </source>
</evidence>
<keyword evidence="6" id="KW-1185">Reference proteome</keyword>
<evidence type="ECO:0000313" key="5">
    <source>
        <dbReference type="EMBL" id="GGZ87405.1"/>
    </source>
</evidence>
<dbReference type="InterPro" id="IPR006626">
    <property type="entry name" value="PbH1"/>
</dbReference>
<evidence type="ECO:0000256" key="3">
    <source>
        <dbReference type="SAM" id="SignalP"/>
    </source>
</evidence>
<dbReference type="InterPro" id="IPR012334">
    <property type="entry name" value="Pectin_lyas_fold"/>
</dbReference>
<feature type="signal peptide" evidence="3">
    <location>
        <begin position="1"/>
        <end position="21"/>
    </location>
</feature>
<dbReference type="Pfam" id="PF18962">
    <property type="entry name" value="Por_Secre_tail"/>
    <property type="match status" value="1"/>
</dbReference>
<reference evidence="5" key="2">
    <citation type="submission" date="2020-09" db="EMBL/GenBank/DDBJ databases">
        <authorList>
            <person name="Sun Q."/>
            <person name="Kim S."/>
        </authorList>
    </citation>
    <scope>NUCLEOTIDE SEQUENCE</scope>
    <source>
        <strain evidence="5">KCTC 12710</strain>
    </source>
</reference>
<dbReference type="Proteomes" id="UP000636004">
    <property type="component" value="Unassembled WGS sequence"/>
</dbReference>
<keyword evidence="1 3" id="KW-0732">Signal</keyword>
<evidence type="ECO:0000256" key="1">
    <source>
        <dbReference type="ARBA" id="ARBA00022729"/>
    </source>
</evidence>
<name>A0A918R7B0_9FLAO</name>
<dbReference type="PROSITE" id="PS51175">
    <property type="entry name" value="CBM6"/>
    <property type="match status" value="1"/>
</dbReference>
<dbReference type="RefSeq" id="WP_189361563.1">
    <property type="nucleotide sequence ID" value="NZ_BMWZ01000006.1"/>
</dbReference>
<dbReference type="Gene3D" id="2.60.120.260">
    <property type="entry name" value="Galactose-binding domain-like"/>
    <property type="match status" value="1"/>
</dbReference>
<dbReference type="InterPro" id="IPR011050">
    <property type="entry name" value="Pectin_lyase_fold/virulence"/>
</dbReference>
<organism evidence="5 6">
    <name type="scientific">Algibacter mikhailovii</name>
    <dbReference type="NCBI Taxonomy" id="425498"/>
    <lineage>
        <taxon>Bacteria</taxon>
        <taxon>Pseudomonadati</taxon>
        <taxon>Bacteroidota</taxon>
        <taxon>Flavobacteriia</taxon>
        <taxon>Flavobacteriales</taxon>
        <taxon>Flavobacteriaceae</taxon>
        <taxon>Algibacter</taxon>
    </lineage>
</organism>
<protein>
    <recommendedName>
        <fullName evidence="4">CBM6 domain-containing protein</fullName>
    </recommendedName>
</protein>
<accession>A0A918R7B0</accession>
<proteinExistence type="predicted"/>
<dbReference type="GO" id="GO:0030246">
    <property type="term" value="F:carbohydrate binding"/>
    <property type="evidence" value="ECO:0007669"/>
    <property type="project" value="InterPro"/>
</dbReference>
<feature type="domain" description="CBM6" evidence="4">
    <location>
        <begin position="25"/>
        <end position="155"/>
    </location>
</feature>
<dbReference type="AlphaFoldDB" id="A0A918R7B0"/>
<reference evidence="5" key="1">
    <citation type="journal article" date="2014" name="Int. J. Syst. Evol. Microbiol.">
        <title>Complete genome sequence of Corynebacterium casei LMG S-19264T (=DSM 44701T), isolated from a smear-ripened cheese.</title>
        <authorList>
            <consortium name="US DOE Joint Genome Institute (JGI-PGF)"/>
            <person name="Walter F."/>
            <person name="Albersmeier A."/>
            <person name="Kalinowski J."/>
            <person name="Ruckert C."/>
        </authorList>
    </citation>
    <scope>NUCLEOTIDE SEQUENCE</scope>
    <source>
        <strain evidence="5">KCTC 12710</strain>
    </source>
</reference>